<protein>
    <submittedName>
        <fullName evidence="1">Uncharacterized protein</fullName>
    </submittedName>
</protein>
<reference evidence="1 2" key="1">
    <citation type="journal article" date="2014" name="Int. J. Syst. Evol. Microbiol.">
        <title>Complete genome sequence of Corynebacterium casei LMG S-19264T (=DSM 44701T), isolated from a smear-ripened cheese.</title>
        <authorList>
            <consortium name="US DOE Joint Genome Institute (JGI-PGF)"/>
            <person name="Walter F."/>
            <person name="Albersmeier A."/>
            <person name="Kalinowski J."/>
            <person name="Ruckert C."/>
        </authorList>
    </citation>
    <scope>NUCLEOTIDE SEQUENCE [LARGE SCALE GENOMIC DNA]</scope>
    <source>
        <strain evidence="1 2">NBRC 111766</strain>
    </source>
</reference>
<dbReference type="RefSeq" id="WP_284324697.1">
    <property type="nucleotide sequence ID" value="NZ_BSPP01000005.1"/>
</dbReference>
<dbReference type="EMBL" id="BSPP01000005">
    <property type="protein sequence ID" value="GLS86475.1"/>
    <property type="molecule type" value="Genomic_DNA"/>
</dbReference>
<gene>
    <name evidence="1" type="ORF">GCM10010873_14490</name>
</gene>
<dbReference type="AlphaFoldDB" id="A0AA37TVC8"/>
<dbReference type="Proteomes" id="UP001157355">
    <property type="component" value="Unassembled WGS sequence"/>
</dbReference>
<keyword evidence="2" id="KW-1185">Reference proteome</keyword>
<evidence type="ECO:0000313" key="2">
    <source>
        <dbReference type="Proteomes" id="UP001157355"/>
    </source>
</evidence>
<organism evidence="1 2">
    <name type="scientific">Cypionkella aquatica</name>
    <dbReference type="NCBI Taxonomy" id="1756042"/>
    <lineage>
        <taxon>Bacteria</taxon>
        <taxon>Pseudomonadati</taxon>
        <taxon>Pseudomonadota</taxon>
        <taxon>Alphaproteobacteria</taxon>
        <taxon>Rhodobacterales</taxon>
        <taxon>Paracoccaceae</taxon>
        <taxon>Cypionkella</taxon>
    </lineage>
</organism>
<sequence length="55" mass="5868">MADINVHLSRLWLLVLVLQPNGAETCSISANGVVIARRFRAGLSGVGFTRFPVSG</sequence>
<comment type="caution">
    <text evidence="1">The sequence shown here is derived from an EMBL/GenBank/DDBJ whole genome shotgun (WGS) entry which is preliminary data.</text>
</comment>
<name>A0AA37TVC8_9RHOB</name>
<accession>A0AA37TVC8</accession>
<evidence type="ECO:0000313" key="1">
    <source>
        <dbReference type="EMBL" id="GLS86475.1"/>
    </source>
</evidence>
<proteinExistence type="predicted"/>